<gene>
    <name evidence="2" type="ORF">ABEB36_000743</name>
</gene>
<dbReference type="Proteomes" id="UP001566132">
    <property type="component" value="Unassembled WGS sequence"/>
</dbReference>
<evidence type="ECO:0000313" key="3">
    <source>
        <dbReference type="Proteomes" id="UP001566132"/>
    </source>
</evidence>
<feature type="signal peptide" evidence="1">
    <location>
        <begin position="1"/>
        <end position="18"/>
    </location>
</feature>
<comment type="caution">
    <text evidence="2">The sequence shown here is derived from an EMBL/GenBank/DDBJ whole genome shotgun (WGS) entry which is preliminary data.</text>
</comment>
<dbReference type="EMBL" id="JBDJPC010000001">
    <property type="protein sequence ID" value="KAL1516910.1"/>
    <property type="molecule type" value="Genomic_DNA"/>
</dbReference>
<reference evidence="2 3" key="1">
    <citation type="submission" date="2024-05" db="EMBL/GenBank/DDBJ databases">
        <title>Genetic variation in Jamaican populations of the coffee berry borer (Hypothenemus hampei).</title>
        <authorList>
            <person name="Errbii M."/>
            <person name="Myrie A."/>
        </authorList>
    </citation>
    <scope>NUCLEOTIDE SEQUENCE [LARGE SCALE GENOMIC DNA]</scope>
    <source>
        <strain evidence="2">JA-Hopewell-2020-01-JO</strain>
        <tissue evidence="2">Whole body</tissue>
    </source>
</reference>
<name>A0ABD1FCC5_HYPHA</name>
<evidence type="ECO:0000313" key="2">
    <source>
        <dbReference type="EMBL" id="KAL1516910.1"/>
    </source>
</evidence>
<organism evidence="2 3">
    <name type="scientific">Hypothenemus hampei</name>
    <name type="common">Coffee berry borer</name>
    <dbReference type="NCBI Taxonomy" id="57062"/>
    <lineage>
        <taxon>Eukaryota</taxon>
        <taxon>Metazoa</taxon>
        <taxon>Ecdysozoa</taxon>
        <taxon>Arthropoda</taxon>
        <taxon>Hexapoda</taxon>
        <taxon>Insecta</taxon>
        <taxon>Pterygota</taxon>
        <taxon>Neoptera</taxon>
        <taxon>Endopterygota</taxon>
        <taxon>Coleoptera</taxon>
        <taxon>Polyphaga</taxon>
        <taxon>Cucujiformia</taxon>
        <taxon>Curculionidae</taxon>
        <taxon>Scolytinae</taxon>
        <taxon>Hypothenemus</taxon>
    </lineage>
</organism>
<dbReference type="AlphaFoldDB" id="A0ABD1FCC5"/>
<keyword evidence="3" id="KW-1185">Reference proteome</keyword>
<evidence type="ECO:0000256" key="1">
    <source>
        <dbReference type="SAM" id="SignalP"/>
    </source>
</evidence>
<keyword evidence="1" id="KW-0732">Signal</keyword>
<protein>
    <submittedName>
        <fullName evidence="2">Uncharacterized protein</fullName>
    </submittedName>
</protein>
<proteinExistence type="predicted"/>
<accession>A0ABD1FCC5</accession>
<feature type="chain" id="PRO_5044770759" evidence="1">
    <location>
        <begin position="19"/>
        <end position="278"/>
    </location>
</feature>
<sequence length="278" mass="30604">MKITFVLLMVLLYNHVLSYPNSRSFNGCGVTCNSDCCSSSSCNDSCCNNNCKIDCCCKSDCCCNSNKCATTGCSEKTEVEESTSNHSSHNENTNNNTIVIPTNINISNEIHSETHISVPVSVITNNENNIHITSSDTVSPTPVTNHTIIYQNHTVQVRVPVPVPIPEPYPVPIQTGCCQVYNPCVPYTQSGCYRIRQSCNNECSSQLMYQPTSICENGCYKRQMSWGNECGAEGCLRKQVDCSGCNNHFGQNFFTFQKCAGCYIPMPWSMGGFGNGYL</sequence>